<dbReference type="InterPro" id="IPR000914">
    <property type="entry name" value="SBP_5_dom"/>
</dbReference>
<dbReference type="EMBL" id="WOTB01000004">
    <property type="protein sequence ID" value="NHN83952.1"/>
    <property type="molecule type" value="Genomic_DNA"/>
</dbReference>
<dbReference type="RefSeq" id="WP_173582342.1">
    <property type="nucleotide sequence ID" value="NZ_WOTB01000004.1"/>
</dbReference>
<evidence type="ECO:0000256" key="4">
    <source>
        <dbReference type="ARBA" id="ARBA00022729"/>
    </source>
</evidence>
<keyword evidence="3" id="KW-0813">Transport</keyword>
<dbReference type="PIRSF" id="PIRSF002741">
    <property type="entry name" value="MppA"/>
    <property type="match status" value="1"/>
</dbReference>
<accession>A0ABX0JMB7</accession>
<evidence type="ECO:0000256" key="5">
    <source>
        <dbReference type="SAM" id="SignalP"/>
    </source>
</evidence>
<dbReference type="Pfam" id="PF00496">
    <property type="entry name" value="SBP_bac_5"/>
    <property type="match status" value="1"/>
</dbReference>
<feature type="chain" id="PRO_5047111080" evidence="5">
    <location>
        <begin position="30"/>
        <end position="570"/>
    </location>
</feature>
<gene>
    <name evidence="7" type="ORF">GOB93_04750</name>
</gene>
<organism evidence="7 8">
    <name type="scientific">Acetobacter musti</name>
    <dbReference type="NCBI Taxonomy" id="864732"/>
    <lineage>
        <taxon>Bacteria</taxon>
        <taxon>Pseudomonadati</taxon>
        <taxon>Pseudomonadota</taxon>
        <taxon>Alphaproteobacteria</taxon>
        <taxon>Acetobacterales</taxon>
        <taxon>Acetobacteraceae</taxon>
        <taxon>Acetobacter</taxon>
    </lineage>
</organism>
<sequence length="570" mass="61598">MRRKAGPGRACIALVFCGAVAALTGVARAADAGNVPGADAGHRGGTLRLVASASAGTLDPQINYSAQYIDLFANVYDGLTGFRKSLGDSGNDVVADLAEALPVPRDGGRTWVFTLRRGVRFSDGREVTVADVAASMRRLFRIGSPTAGAFYSAIVGADLCMKAPERCMLEGGVVTDAERNTVTFHLTAPDNEFLQKLAFTHASILPAGTPDHDIGNTPVAGTGPYRIVSYDPNGGMRLERNPWFRLWSGDAQPDGYADRIEYTFGIPDESAVTAVENGQYDWMYDQLPLDRLGELGARFTSQTHVSPHPVAYFAPMNVNIPPFSNEKARQAVNYAMGRKAMVIFYGGSALARPLCDMIPSAIQGHVELCPYSAGADFGHPAARWQAPDLERAKALVRESGTAGQKVTVIVSNGSVDLAMGNYMRDTLEEIGYRASVRALSPGIMFPYIQNSANHVQISLKSWAADYPSPSNFLDALLGCENFHPGSDSSVNMPGFCDRAVQAVMDRAKSDVSLSAEQTLELWREADARVMRLSPIAPVIEMNVVSLTSRRLGNFFYTNVYGLLFSKVWVQ</sequence>
<dbReference type="InterPro" id="IPR030678">
    <property type="entry name" value="Peptide/Ni-bd"/>
</dbReference>
<reference evidence="7 8" key="1">
    <citation type="journal article" date="2020" name="Int. J. Syst. Evol. Microbiol.">
        <title>Novel acetic acid bacteria from cider fermentations: Acetobacter conturbans sp. nov. and Acetobacter fallax sp. nov.</title>
        <authorList>
            <person name="Sombolestani A.S."/>
            <person name="Cleenwerck I."/>
            <person name="Cnockaert M."/>
            <person name="Borremans W."/>
            <person name="Wieme A.D."/>
            <person name="De Vuyst L."/>
            <person name="Vandamme P."/>
        </authorList>
    </citation>
    <scope>NUCLEOTIDE SEQUENCE [LARGE SCALE GENOMIC DNA]</scope>
    <source>
        <strain evidence="7 8">LMG 30640</strain>
    </source>
</reference>
<dbReference type="Gene3D" id="3.10.105.10">
    <property type="entry name" value="Dipeptide-binding Protein, Domain 3"/>
    <property type="match status" value="1"/>
</dbReference>
<keyword evidence="8" id="KW-1185">Reference proteome</keyword>
<dbReference type="InterPro" id="IPR039424">
    <property type="entry name" value="SBP_5"/>
</dbReference>
<comment type="similarity">
    <text evidence="2">Belongs to the bacterial solute-binding protein 5 family.</text>
</comment>
<dbReference type="SUPFAM" id="SSF53850">
    <property type="entry name" value="Periplasmic binding protein-like II"/>
    <property type="match status" value="1"/>
</dbReference>
<proteinExistence type="inferred from homology"/>
<keyword evidence="4 5" id="KW-0732">Signal</keyword>
<feature type="domain" description="Solute-binding protein family 5" evidence="6">
    <location>
        <begin position="93"/>
        <end position="482"/>
    </location>
</feature>
<evidence type="ECO:0000259" key="6">
    <source>
        <dbReference type="Pfam" id="PF00496"/>
    </source>
</evidence>
<comment type="subcellular location">
    <subcellularLocation>
        <location evidence="1">Periplasm</location>
    </subcellularLocation>
</comment>
<dbReference type="Gene3D" id="3.40.190.10">
    <property type="entry name" value="Periplasmic binding protein-like II"/>
    <property type="match status" value="1"/>
</dbReference>
<evidence type="ECO:0000313" key="8">
    <source>
        <dbReference type="Proteomes" id="UP000635278"/>
    </source>
</evidence>
<comment type="caution">
    <text evidence="7">The sequence shown here is derived from an EMBL/GenBank/DDBJ whole genome shotgun (WGS) entry which is preliminary data.</text>
</comment>
<dbReference type="CDD" id="cd08506">
    <property type="entry name" value="PBP2_clavulanate_OppA2"/>
    <property type="match status" value="1"/>
</dbReference>
<evidence type="ECO:0000256" key="1">
    <source>
        <dbReference type="ARBA" id="ARBA00004418"/>
    </source>
</evidence>
<dbReference type="PANTHER" id="PTHR30290">
    <property type="entry name" value="PERIPLASMIC BINDING COMPONENT OF ABC TRANSPORTER"/>
    <property type="match status" value="1"/>
</dbReference>
<evidence type="ECO:0000256" key="3">
    <source>
        <dbReference type="ARBA" id="ARBA00022448"/>
    </source>
</evidence>
<protein>
    <submittedName>
        <fullName evidence="7">ABC transporter substrate-binding protein</fullName>
    </submittedName>
</protein>
<dbReference type="Proteomes" id="UP000635278">
    <property type="component" value="Unassembled WGS sequence"/>
</dbReference>
<name>A0ABX0JMB7_9PROT</name>
<dbReference type="PANTHER" id="PTHR30290:SF9">
    <property type="entry name" value="OLIGOPEPTIDE-BINDING PROTEIN APPA"/>
    <property type="match status" value="1"/>
</dbReference>
<evidence type="ECO:0000313" key="7">
    <source>
        <dbReference type="EMBL" id="NHN83952.1"/>
    </source>
</evidence>
<feature type="signal peptide" evidence="5">
    <location>
        <begin position="1"/>
        <end position="29"/>
    </location>
</feature>
<evidence type="ECO:0000256" key="2">
    <source>
        <dbReference type="ARBA" id="ARBA00005695"/>
    </source>
</evidence>